<accession>A0A0F9WBC7</accession>
<comment type="caution">
    <text evidence="1">The sequence shown here is derived from an EMBL/GenBank/DDBJ whole genome shotgun (WGS) entry which is preliminary data.</text>
</comment>
<sequence>MSELVIPRPTVVRTDDAKRKKKKMKPKIKSLKGFIQLSLHDFFKYDNQQLRKVATTKHCNELFSTNQCPHTKRKILVCKIPPMHLSIHIALCEVCKVNHEHNIQIGIGKVYRAIKNFPLSIADVTRIVELPATNVRTYIRTLDQKGIILTYQNRDDMRKRQVELNPLWISN</sequence>
<dbReference type="InterPro" id="IPR036390">
    <property type="entry name" value="WH_DNA-bd_sf"/>
</dbReference>
<dbReference type="EMBL" id="LAZR01000191">
    <property type="protein sequence ID" value="KKN83086.1"/>
    <property type="molecule type" value="Genomic_DNA"/>
</dbReference>
<reference evidence="1" key="1">
    <citation type="journal article" date="2015" name="Nature">
        <title>Complex archaea that bridge the gap between prokaryotes and eukaryotes.</title>
        <authorList>
            <person name="Spang A."/>
            <person name="Saw J.H."/>
            <person name="Jorgensen S.L."/>
            <person name="Zaremba-Niedzwiedzka K."/>
            <person name="Martijn J."/>
            <person name="Lind A.E."/>
            <person name="van Eijk R."/>
            <person name="Schleper C."/>
            <person name="Guy L."/>
            <person name="Ettema T.J."/>
        </authorList>
    </citation>
    <scope>NUCLEOTIDE SEQUENCE</scope>
</reference>
<proteinExistence type="predicted"/>
<dbReference type="AlphaFoldDB" id="A0A0F9WBC7"/>
<name>A0A0F9WBC7_9ZZZZ</name>
<gene>
    <name evidence="1" type="ORF">LCGC14_0303520</name>
</gene>
<protein>
    <submittedName>
        <fullName evidence="1">Uncharacterized protein</fullName>
    </submittedName>
</protein>
<evidence type="ECO:0000313" key="1">
    <source>
        <dbReference type="EMBL" id="KKN83086.1"/>
    </source>
</evidence>
<organism evidence="1">
    <name type="scientific">marine sediment metagenome</name>
    <dbReference type="NCBI Taxonomy" id="412755"/>
    <lineage>
        <taxon>unclassified sequences</taxon>
        <taxon>metagenomes</taxon>
        <taxon>ecological metagenomes</taxon>
    </lineage>
</organism>
<dbReference type="SUPFAM" id="SSF46785">
    <property type="entry name" value="Winged helix' DNA-binding domain"/>
    <property type="match status" value="1"/>
</dbReference>